<feature type="domain" description="At1g61320/AtMIF1 LRR" evidence="2">
    <location>
        <begin position="140"/>
        <end position="364"/>
    </location>
</feature>
<dbReference type="Pfam" id="PF00646">
    <property type="entry name" value="F-box"/>
    <property type="match status" value="1"/>
</dbReference>
<dbReference type="InterPro" id="IPR001810">
    <property type="entry name" value="F-box_dom"/>
</dbReference>
<dbReference type="InterPro" id="IPR032675">
    <property type="entry name" value="LRR_dom_sf"/>
</dbReference>
<dbReference type="InterPro" id="IPR053772">
    <property type="entry name" value="At1g61320/At1g61330-like"/>
</dbReference>
<gene>
    <name evidence="3" type="ORF">FNV43_RR24863</name>
</gene>
<dbReference type="SUPFAM" id="SSF81383">
    <property type="entry name" value="F-box domain"/>
    <property type="match status" value="1"/>
</dbReference>
<evidence type="ECO:0000259" key="1">
    <source>
        <dbReference type="Pfam" id="PF00646"/>
    </source>
</evidence>
<protein>
    <recommendedName>
        <fullName evidence="5">F-box protein</fullName>
    </recommendedName>
</protein>
<evidence type="ECO:0000313" key="4">
    <source>
        <dbReference type="Proteomes" id="UP000796880"/>
    </source>
</evidence>
<dbReference type="SUPFAM" id="SSF52047">
    <property type="entry name" value="RNI-like"/>
    <property type="match status" value="1"/>
</dbReference>
<dbReference type="PANTHER" id="PTHR34145">
    <property type="entry name" value="OS02G0105600 PROTEIN"/>
    <property type="match status" value="1"/>
</dbReference>
<dbReference type="Pfam" id="PF23622">
    <property type="entry name" value="LRR_At1g61320_AtMIF1"/>
    <property type="match status" value="1"/>
</dbReference>
<sequence length="389" mass="44519">MEENPDNMFNKLSDEILRLIASFLPPGTALETSLLSIRWRRLWNLISVQQGTLDGIACSVAEFVAHFDKLDPLKHPRKLQFRFGNGSSLLATIAANDKLQVDFSSGDQQEFPKQFDWNLQLISRQSIVTHQPCSSTNFFVKTLHLKSVGYLTNESVSSMVSEFHFLESLKIIECNGLKSFCVESTTSKLRKLTIFDCPHLEFLRLRSLELWSFRYRGKLPRIWPEYHFNLADAMLDCRQGPGYINSFKSSDFDPTLLTIKNVEVLTLCRWTFEALIWPGLSPSRGNFQFYKLKELWWIDYSNEGCNSDALIYFLKLCPALETLFMTIDPKSYCISSTSTGLKKVNSQNAELGHLKVVKLEGFTKQEESECSDHFAQEEDDIGLTSASQH</sequence>
<evidence type="ECO:0008006" key="5">
    <source>
        <dbReference type="Google" id="ProtNLM"/>
    </source>
</evidence>
<organism evidence="3 4">
    <name type="scientific">Rhamnella rubrinervis</name>
    <dbReference type="NCBI Taxonomy" id="2594499"/>
    <lineage>
        <taxon>Eukaryota</taxon>
        <taxon>Viridiplantae</taxon>
        <taxon>Streptophyta</taxon>
        <taxon>Embryophyta</taxon>
        <taxon>Tracheophyta</taxon>
        <taxon>Spermatophyta</taxon>
        <taxon>Magnoliopsida</taxon>
        <taxon>eudicotyledons</taxon>
        <taxon>Gunneridae</taxon>
        <taxon>Pentapetalae</taxon>
        <taxon>rosids</taxon>
        <taxon>fabids</taxon>
        <taxon>Rosales</taxon>
        <taxon>Rhamnaceae</taxon>
        <taxon>rhamnoid group</taxon>
        <taxon>Rhamneae</taxon>
        <taxon>Rhamnella</taxon>
    </lineage>
</organism>
<dbReference type="InterPro" id="IPR055357">
    <property type="entry name" value="LRR_At1g61320_AtMIF1"/>
</dbReference>
<evidence type="ECO:0000259" key="2">
    <source>
        <dbReference type="Pfam" id="PF23622"/>
    </source>
</evidence>
<dbReference type="InterPro" id="IPR036047">
    <property type="entry name" value="F-box-like_dom_sf"/>
</dbReference>
<keyword evidence="4" id="KW-1185">Reference proteome</keyword>
<dbReference type="AlphaFoldDB" id="A0A8K0DMJ8"/>
<reference evidence="3" key="1">
    <citation type="submission" date="2020-03" db="EMBL/GenBank/DDBJ databases">
        <title>A high-quality chromosome-level genome assembly of a woody plant with both climbing and erect habits, Rhamnella rubrinervis.</title>
        <authorList>
            <person name="Lu Z."/>
            <person name="Yang Y."/>
            <person name="Zhu X."/>
            <person name="Sun Y."/>
        </authorList>
    </citation>
    <scope>NUCLEOTIDE SEQUENCE</scope>
    <source>
        <strain evidence="3">BYM</strain>
        <tissue evidence="3">Leaf</tissue>
    </source>
</reference>
<dbReference type="EMBL" id="VOIH02000011">
    <property type="protein sequence ID" value="KAF3433760.1"/>
    <property type="molecule type" value="Genomic_DNA"/>
</dbReference>
<dbReference type="PANTHER" id="PTHR34145:SF53">
    <property type="entry name" value="LEUCINE-RICH REPEAT DOMAIN SUPERFAMILY"/>
    <property type="match status" value="1"/>
</dbReference>
<dbReference type="Proteomes" id="UP000796880">
    <property type="component" value="Unassembled WGS sequence"/>
</dbReference>
<proteinExistence type="predicted"/>
<name>A0A8K0DMJ8_9ROSA</name>
<dbReference type="Gene3D" id="3.80.10.10">
    <property type="entry name" value="Ribonuclease Inhibitor"/>
    <property type="match status" value="1"/>
</dbReference>
<evidence type="ECO:0000313" key="3">
    <source>
        <dbReference type="EMBL" id="KAF3433760.1"/>
    </source>
</evidence>
<dbReference type="OrthoDB" id="976179at2759"/>
<accession>A0A8K0DMJ8</accession>
<feature type="domain" description="F-box" evidence="1">
    <location>
        <begin position="10"/>
        <end position="44"/>
    </location>
</feature>
<comment type="caution">
    <text evidence="3">The sequence shown here is derived from an EMBL/GenBank/DDBJ whole genome shotgun (WGS) entry which is preliminary data.</text>
</comment>